<dbReference type="Proteomes" id="UP000660380">
    <property type="component" value="Unassembled WGS sequence"/>
</dbReference>
<reference evidence="2 3" key="1">
    <citation type="journal article" date="2020" name="ISME J.">
        <title>Comparative genomics reveals insights into cyanobacterial evolution and habitat adaptation.</title>
        <authorList>
            <person name="Chen M.Y."/>
            <person name="Teng W.K."/>
            <person name="Zhao L."/>
            <person name="Hu C.X."/>
            <person name="Zhou Y.K."/>
            <person name="Han B.P."/>
            <person name="Song L.R."/>
            <person name="Shu W.S."/>
        </authorList>
    </citation>
    <scope>NUCLEOTIDE SEQUENCE [LARGE SCALE GENOMIC DNA]</scope>
    <source>
        <strain evidence="2 3">FACHB-248</strain>
    </source>
</reference>
<evidence type="ECO:0000313" key="3">
    <source>
        <dbReference type="Proteomes" id="UP000660380"/>
    </source>
</evidence>
<dbReference type="InterPro" id="IPR007712">
    <property type="entry name" value="RelE/ParE_toxin"/>
</dbReference>
<dbReference type="Pfam" id="PF05016">
    <property type="entry name" value="ParE_toxin"/>
    <property type="match status" value="1"/>
</dbReference>
<name>A0ABR8GPW5_9CYAN</name>
<sequence>MYDRFQFLCGNPEIGRKREEFYPGCRSWVFQSYVIFYQLKDTYIEVIGIVHGSKDINRYFRGE</sequence>
<organism evidence="2 3">
    <name type="scientific">Scytonema hofmannii FACHB-248</name>
    <dbReference type="NCBI Taxonomy" id="1842502"/>
    <lineage>
        <taxon>Bacteria</taxon>
        <taxon>Bacillati</taxon>
        <taxon>Cyanobacteriota</taxon>
        <taxon>Cyanophyceae</taxon>
        <taxon>Nostocales</taxon>
        <taxon>Scytonemataceae</taxon>
        <taxon>Scytonema</taxon>
    </lineage>
</organism>
<dbReference type="EMBL" id="JACJTA010000024">
    <property type="protein sequence ID" value="MBD2605477.1"/>
    <property type="molecule type" value="Genomic_DNA"/>
</dbReference>
<keyword evidence="3" id="KW-1185">Reference proteome</keyword>
<proteinExistence type="predicted"/>
<evidence type="ECO:0000313" key="2">
    <source>
        <dbReference type="EMBL" id="MBD2605477.1"/>
    </source>
</evidence>
<accession>A0ABR8GPW5</accession>
<comment type="caution">
    <text evidence="2">The sequence shown here is derived from an EMBL/GenBank/DDBJ whole genome shotgun (WGS) entry which is preliminary data.</text>
</comment>
<evidence type="ECO:0000256" key="1">
    <source>
        <dbReference type="ARBA" id="ARBA00022649"/>
    </source>
</evidence>
<dbReference type="InterPro" id="IPR035093">
    <property type="entry name" value="RelE/ParE_toxin_dom_sf"/>
</dbReference>
<protein>
    <submittedName>
        <fullName evidence="2">Type II toxin-antitoxin system RelE/ParE family toxin</fullName>
    </submittedName>
</protein>
<keyword evidence="1" id="KW-1277">Toxin-antitoxin system</keyword>
<dbReference type="Gene3D" id="3.30.2310.20">
    <property type="entry name" value="RelE-like"/>
    <property type="match status" value="1"/>
</dbReference>
<gene>
    <name evidence="2" type="ORF">H6G81_13275</name>
</gene>